<dbReference type="EMBL" id="JABFJV010000087">
    <property type="protein sequence ID" value="NOK34904.1"/>
    <property type="molecule type" value="Genomic_DNA"/>
</dbReference>
<reference evidence="2 3" key="1">
    <citation type="submission" date="2020-05" db="EMBL/GenBank/DDBJ databases">
        <authorList>
            <person name="Whitworth D."/>
        </authorList>
    </citation>
    <scope>NUCLEOTIDE SEQUENCE [LARGE SCALE GENOMIC DNA]</scope>
    <source>
        <strain evidence="2 3">AB043B</strain>
    </source>
</reference>
<dbReference type="PROSITE" id="PS51257">
    <property type="entry name" value="PROKAR_LIPOPROTEIN"/>
    <property type="match status" value="1"/>
</dbReference>
<organism evidence="2 3">
    <name type="scientific">Corallococcus exercitus</name>
    <dbReference type="NCBI Taxonomy" id="2316736"/>
    <lineage>
        <taxon>Bacteria</taxon>
        <taxon>Pseudomonadati</taxon>
        <taxon>Myxococcota</taxon>
        <taxon>Myxococcia</taxon>
        <taxon>Myxococcales</taxon>
        <taxon>Cystobacterineae</taxon>
        <taxon>Myxococcaceae</taxon>
        <taxon>Corallococcus</taxon>
    </lineage>
</organism>
<keyword evidence="1" id="KW-0732">Signal</keyword>
<feature type="chain" id="PRO_5044076112" description="Hemolysin" evidence="1">
    <location>
        <begin position="24"/>
        <end position="90"/>
    </location>
</feature>
<evidence type="ECO:0008006" key="4">
    <source>
        <dbReference type="Google" id="ProtNLM"/>
    </source>
</evidence>
<comment type="caution">
    <text evidence="2">The sequence shown here is derived from an EMBL/GenBank/DDBJ whole genome shotgun (WGS) entry which is preliminary data.</text>
</comment>
<dbReference type="AlphaFoldDB" id="A0A3A8IGB3"/>
<evidence type="ECO:0000313" key="3">
    <source>
        <dbReference type="Proteomes" id="UP000563426"/>
    </source>
</evidence>
<dbReference type="Pfam" id="PF19806">
    <property type="entry name" value="DUF6289"/>
    <property type="match status" value="1"/>
</dbReference>
<evidence type="ECO:0000313" key="2">
    <source>
        <dbReference type="EMBL" id="NOK34904.1"/>
    </source>
</evidence>
<dbReference type="Proteomes" id="UP000563426">
    <property type="component" value="Unassembled WGS sequence"/>
</dbReference>
<gene>
    <name evidence="2" type="ORF">HMI49_17020</name>
</gene>
<dbReference type="InterPro" id="IPR046256">
    <property type="entry name" value="DUF6289"/>
</dbReference>
<sequence length="90" mass="9422">MRHLLTSLLCTGALLFTACGGEADAPGAPTLDTAEQAASPCRTGQYTRVTYFSDSTKTVEVGHLICGCNGTTTTYGQTTTFTTVSYALCQ</sequence>
<feature type="signal peptide" evidence="1">
    <location>
        <begin position="1"/>
        <end position="23"/>
    </location>
</feature>
<name>A0A3A8IGB3_9BACT</name>
<keyword evidence="3" id="KW-1185">Reference proteome</keyword>
<dbReference type="OrthoDB" id="5523214at2"/>
<dbReference type="RefSeq" id="WP_120523745.1">
    <property type="nucleotide sequence ID" value="NZ_JABFJV010000087.1"/>
</dbReference>
<evidence type="ECO:0000256" key="1">
    <source>
        <dbReference type="SAM" id="SignalP"/>
    </source>
</evidence>
<accession>A0A3A8IGB3</accession>
<protein>
    <recommendedName>
        <fullName evidence="4">Hemolysin</fullName>
    </recommendedName>
</protein>
<proteinExistence type="predicted"/>